<gene>
    <name evidence="1" type="ORF">CROST_011310</name>
</gene>
<reference evidence="1 2" key="1">
    <citation type="submission" date="2022-04" db="EMBL/GenBank/DDBJ databases">
        <title>Genome sequence of C. roseum typestrain.</title>
        <authorList>
            <person name="Poehlein A."/>
            <person name="Schoch T."/>
            <person name="Duerre P."/>
            <person name="Daniel R."/>
        </authorList>
    </citation>
    <scope>NUCLEOTIDE SEQUENCE [LARGE SCALE GENOMIC DNA]</scope>
    <source>
        <strain evidence="1 2">DSM 7320</strain>
    </source>
</reference>
<dbReference type="Pfam" id="PF04245">
    <property type="entry name" value="NA37"/>
    <property type="match status" value="1"/>
</dbReference>
<keyword evidence="2" id="KW-1185">Reference proteome</keyword>
<dbReference type="STRING" id="84029.CROST_05520"/>
<organism evidence="1 2">
    <name type="scientific">Clostridium felsineum</name>
    <dbReference type="NCBI Taxonomy" id="36839"/>
    <lineage>
        <taxon>Bacteria</taxon>
        <taxon>Bacillati</taxon>
        <taxon>Bacillota</taxon>
        <taxon>Clostridia</taxon>
        <taxon>Eubacteriales</taxon>
        <taxon>Clostridiaceae</taxon>
        <taxon>Clostridium</taxon>
    </lineage>
</organism>
<dbReference type="InterPro" id="IPR007358">
    <property type="entry name" value="Nucleoid_associated_NdpA"/>
</dbReference>
<proteinExistence type="predicted"/>
<name>A0A1S8LV02_9CLOT</name>
<dbReference type="Proteomes" id="UP000190951">
    <property type="component" value="Chromosome"/>
</dbReference>
<dbReference type="GO" id="GO:0009295">
    <property type="term" value="C:nucleoid"/>
    <property type="evidence" value="ECO:0007669"/>
    <property type="project" value="InterPro"/>
</dbReference>
<dbReference type="RefSeq" id="WP_077835133.1">
    <property type="nucleotide sequence ID" value="NZ_CP096983.1"/>
</dbReference>
<dbReference type="EMBL" id="CP096983">
    <property type="protein sequence ID" value="URZ10422.1"/>
    <property type="molecule type" value="Genomic_DNA"/>
</dbReference>
<protein>
    <submittedName>
        <fullName evidence="1">Uncharacterized protein</fullName>
    </submittedName>
</protein>
<evidence type="ECO:0000313" key="1">
    <source>
        <dbReference type="EMBL" id="URZ10422.1"/>
    </source>
</evidence>
<dbReference type="KEGG" id="crw:CROST_011310"/>
<accession>A0A1S8LV02</accession>
<sequence>MEYINDVTINEAIIHVLDNSSDTVVFNEVKLELNDETYEYILKHIQKCFKDEELKYAVFNTERNLTKELSQEYLNGTSDLVSVSKEFANQLFVIMKSNGNIPSCDLLTVDLFTEYGPMLGILKMDYVKNYTHNIDVVDNKVEINIIPQFIGLPSSGQKIQKCAFIKPIKEENSFDLMVIDKKSGKKDEEEYGSNYFINNYLGCKVINNERDLTKTFVKSAEKWTQKNLKDNADAAEIMRTSIKKRLKEDDSIDINEVSEEIFGENKEAKEDFVEFIKKQGIEEKIDLDKQWVENKIKRTRLKIDKDIDLYINEETYNDASRFEIKRNGDGTINMIIKQVRNYMEK</sequence>
<dbReference type="AlphaFoldDB" id="A0A1S8LV02"/>
<evidence type="ECO:0000313" key="2">
    <source>
        <dbReference type="Proteomes" id="UP000190951"/>
    </source>
</evidence>